<evidence type="ECO:0000313" key="1">
    <source>
        <dbReference type="EMBL" id="KAI9900374.1"/>
    </source>
</evidence>
<reference evidence="1" key="1">
    <citation type="submission" date="2022-10" db="EMBL/GenBank/DDBJ databases">
        <title>Complete Genome of Trichothecium roseum strain YXFP-22015, a Plant Pathogen Isolated from Citrus.</title>
        <authorList>
            <person name="Wang Y."/>
            <person name="Zhu L."/>
        </authorList>
    </citation>
    <scope>NUCLEOTIDE SEQUENCE</scope>
    <source>
        <strain evidence="1">YXFP-22015</strain>
    </source>
</reference>
<gene>
    <name evidence="1" type="ORF">N3K66_004636</name>
</gene>
<dbReference type="Proteomes" id="UP001163324">
    <property type="component" value="Chromosome 4"/>
</dbReference>
<protein>
    <submittedName>
        <fullName evidence="1">Uncharacterized protein</fullName>
    </submittedName>
</protein>
<sequence length="978" mass="108346">MNESSLAAKRRSRRVPEEARKRNTLSCDWCRKRRCKCVPSQSGKGCLPCEKNNQPCSYTSPRKTRFYGSVDELSDRYRCLEAIVKGAFPHEETATAAELYELGIKKGYRMPDLSDNDRPAVKIEELVRVPSGSVPPPLSQQQSRDSSTTATGSTSPHPHNSHNDNININRSSSSSSIANIINNPPPLPPPHSHPHPHPATALTTTDRHHAARGDSQERHTQEGWRPRTRASSDEPRDSLIRDNQGNSHFIGCSGTLSFLSQLRRLVDTSAPSQEAQVAAKSKFTQDNTAQALEADDDPPAALEKDDNPDARPPSPPPPRDPMAMVVDRAPPSRGLPTHQNYQPQQQQAVADSPESMSSATARDFTRLPAEEMDEMLRQLPADDVLEALIASYFKNVHDDFPLFHRATFQEEFEMYIVRRPSRQQHDKAPAPVGQQQPAPTPDWGWIGCLQMVCVFGSISDPKIAVDHAALRRRSVTATRTLLPQFISKCSLTNVRVLMLLSLFLHNNNERNAAWNLVGTSTRLAFALGLHRPEMMASFRPLEREVRKWVFCTLYAFEQFLASSLGRPSGLQEVDVEIVPPREGFLDNGGGTDAKLVALSLRLQGILSRTRLMHLGRRHNSVEDILAALDEWKLDIAQHPGYDLPWVKTEGFDGPKTVAFAELKASLAWKTRAQLRAVLLVHINYHYITLVATRGVLLRDISMMRRGETVPYSPASEACVKNACQLAHMVMLLDTFDILNGLSGLDVFYGYCAAMVLILRLMRPAPGPAPSPGHRDDNSGIAAQQAEKLVQSSLRSLVAKVQDVINRAEKGGSMRRFARVVDTFFNVIKKPPTARIPSIAAPSSTPSHQGHQRYQGHPQGHYQPPPLPPGQHHMPMPPQQQHPHHQQQMQYYQGQNFGGSGASGPGFGYNPNAPPPEHRGMAAPAPPQFGQGYGGDWFNFLPLSTFGNAGVTEFPFSHENNGDYADMEVILGSFRGYNG</sequence>
<proteinExistence type="predicted"/>
<organism evidence="1 2">
    <name type="scientific">Trichothecium roseum</name>
    <dbReference type="NCBI Taxonomy" id="47278"/>
    <lineage>
        <taxon>Eukaryota</taxon>
        <taxon>Fungi</taxon>
        <taxon>Dikarya</taxon>
        <taxon>Ascomycota</taxon>
        <taxon>Pezizomycotina</taxon>
        <taxon>Sordariomycetes</taxon>
        <taxon>Hypocreomycetidae</taxon>
        <taxon>Hypocreales</taxon>
        <taxon>Hypocreales incertae sedis</taxon>
        <taxon>Trichothecium</taxon>
    </lineage>
</organism>
<name>A0ACC0V1U3_9HYPO</name>
<evidence type="ECO:0000313" key="2">
    <source>
        <dbReference type="Proteomes" id="UP001163324"/>
    </source>
</evidence>
<dbReference type="EMBL" id="CM047943">
    <property type="protein sequence ID" value="KAI9900374.1"/>
    <property type="molecule type" value="Genomic_DNA"/>
</dbReference>
<keyword evidence="2" id="KW-1185">Reference proteome</keyword>
<accession>A0ACC0V1U3</accession>
<comment type="caution">
    <text evidence="1">The sequence shown here is derived from an EMBL/GenBank/DDBJ whole genome shotgun (WGS) entry which is preliminary data.</text>
</comment>